<evidence type="ECO:0000256" key="5">
    <source>
        <dbReference type="ARBA" id="ARBA00022989"/>
    </source>
</evidence>
<dbReference type="InterPro" id="IPR006685">
    <property type="entry name" value="MscS_channel_2nd"/>
</dbReference>
<dbReference type="FunFam" id="2.30.30.60:FF:000001">
    <property type="entry name" value="MscS Mechanosensitive ion channel"/>
    <property type="match status" value="1"/>
</dbReference>
<gene>
    <name evidence="12" type="ORF">EKI59_07815</name>
</gene>
<dbReference type="InterPro" id="IPR011014">
    <property type="entry name" value="MscS_channel_TM-2"/>
</dbReference>
<evidence type="ECO:0000259" key="9">
    <source>
        <dbReference type="Pfam" id="PF00924"/>
    </source>
</evidence>
<keyword evidence="4 8" id="KW-0812">Transmembrane</keyword>
<dbReference type="AlphaFoldDB" id="A0A6C1U053"/>
<evidence type="ECO:0000256" key="3">
    <source>
        <dbReference type="ARBA" id="ARBA00022475"/>
    </source>
</evidence>
<comment type="similarity">
    <text evidence="2">Belongs to the MscS (TC 1.A.23) family.</text>
</comment>
<dbReference type="InterPro" id="IPR011066">
    <property type="entry name" value="MscS_channel_C_sf"/>
</dbReference>
<dbReference type="Pfam" id="PF21088">
    <property type="entry name" value="MS_channel_1st"/>
    <property type="match status" value="1"/>
</dbReference>
<proteinExistence type="inferred from homology"/>
<dbReference type="Gene3D" id="1.10.287.1260">
    <property type="match status" value="1"/>
</dbReference>
<dbReference type="InterPro" id="IPR049142">
    <property type="entry name" value="MS_channel_1st"/>
</dbReference>
<evidence type="ECO:0000259" key="11">
    <source>
        <dbReference type="Pfam" id="PF21088"/>
    </source>
</evidence>
<dbReference type="InterPro" id="IPR023408">
    <property type="entry name" value="MscS_beta-dom_sf"/>
</dbReference>
<name>A0A6C1U053_9CORY</name>
<feature type="region of interest" description="Disordered" evidence="7">
    <location>
        <begin position="329"/>
        <end position="355"/>
    </location>
</feature>
<dbReference type="PANTHER" id="PTHR30460">
    <property type="entry name" value="MODERATE CONDUCTANCE MECHANOSENSITIVE CHANNEL YBIO"/>
    <property type="match status" value="1"/>
</dbReference>
<dbReference type="Proteomes" id="UP000336646">
    <property type="component" value="Unassembled WGS sequence"/>
</dbReference>
<dbReference type="SUPFAM" id="SSF50182">
    <property type="entry name" value="Sm-like ribonucleoproteins"/>
    <property type="match status" value="1"/>
</dbReference>
<organism evidence="12 13">
    <name type="scientific">Corynebacterium sanguinis</name>
    <dbReference type="NCBI Taxonomy" id="2594913"/>
    <lineage>
        <taxon>Bacteria</taxon>
        <taxon>Bacillati</taxon>
        <taxon>Actinomycetota</taxon>
        <taxon>Actinomycetes</taxon>
        <taxon>Mycobacteriales</taxon>
        <taxon>Corynebacteriaceae</taxon>
        <taxon>Corynebacterium</taxon>
    </lineage>
</organism>
<dbReference type="SUPFAM" id="SSF82689">
    <property type="entry name" value="Mechanosensitive channel protein MscS (YggB), C-terminal domain"/>
    <property type="match status" value="1"/>
</dbReference>
<dbReference type="Pfam" id="PF21082">
    <property type="entry name" value="MS_channel_3rd"/>
    <property type="match status" value="1"/>
</dbReference>
<dbReference type="EMBL" id="RXIR01000015">
    <property type="protein sequence ID" value="TVS28111.1"/>
    <property type="molecule type" value="Genomic_DNA"/>
</dbReference>
<evidence type="ECO:0000256" key="6">
    <source>
        <dbReference type="ARBA" id="ARBA00023136"/>
    </source>
</evidence>
<dbReference type="PANTHER" id="PTHR30460:SF0">
    <property type="entry name" value="MODERATE CONDUCTANCE MECHANOSENSITIVE CHANNEL YBIO"/>
    <property type="match status" value="1"/>
</dbReference>
<evidence type="ECO:0000313" key="13">
    <source>
        <dbReference type="Proteomes" id="UP000336646"/>
    </source>
</evidence>
<dbReference type="GO" id="GO:0005886">
    <property type="term" value="C:plasma membrane"/>
    <property type="evidence" value="ECO:0007669"/>
    <property type="project" value="UniProtKB-SubCell"/>
</dbReference>
<dbReference type="OrthoDB" id="4638917at2"/>
<dbReference type="InterPro" id="IPR010920">
    <property type="entry name" value="LSM_dom_sf"/>
</dbReference>
<dbReference type="InterPro" id="IPR049278">
    <property type="entry name" value="MS_channel_C"/>
</dbReference>
<evidence type="ECO:0000256" key="7">
    <source>
        <dbReference type="SAM" id="MobiDB-lite"/>
    </source>
</evidence>
<keyword evidence="3" id="KW-1003">Cell membrane</keyword>
<evidence type="ECO:0000256" key="1">
    <source>
        <dbReference type="ARBA" id="ARBA00004651"/>
    </source>
</evidence>
<dbReference type="FunFam" id="1.10.287.1260:FF:000005">
    <property type="entry name" value="Mechanosensitive ion channel family protein"/>
    <property type="match status" value="1"/>
</dbReference>
<evidence type="ECO:0000313" key="12">
    <source>
        <dbReference type="EMBL" id="TVS28111.1"/>
    </source>
</evidence>
<dbReference type="Pfam" id="PF00924">
    <property type="entry name" value="MS_channel_2nd"/>
    <property type="match status" value="1"/>
</dbReference>
<dbReference type="RefSeq" id="WP_144317922.1">
    <property type="nucleotide sequence ID" value="NZ_CP038157.1"/>
</dbReference>
<evidence type="ECO:0000259" key="10">
    <source>
        <dbReference type="Pfam" id="PF21082"/>
    </source>
</evidence>
<dbReference type="Gene3D" id="3.30.70.100">
    <property type="match status" value="1"/>
</dbReference>
<accession>A0A6C1U053</accession>
<dbReference type="Gene3D" id="2.30.30.60">
    <property type="match status" value="1"/>
</dbReference>
<evidence type="ECO:0000256" key="8">
    <source>
        <dbReference type="SAM" id="Phobius"/>
    </source>
</evidence>
<feature type="transmembrane region" description="Helical" evidence="8">
    <location>
        <begin position="114"/>
        <end position="134"/>
    </location>
</feature>
<comment type="subcellular location">
    <subcellularLocation>
        <location evidence="1">Cell membrane</location>
        <topology evidence="1">Multi-pass membrane protein</topology>
    </subcellularLocation>
</comment>
<feature type="domain" description="Mechanosensitive ion channel MscS" evidence="9">
    <location>
        <begin position="161"/>
        <end position="224"/>
    </location>
</feature>
<sequence>MTVYEKFSNSASFILASGAENPAVSEAVDSVSNWWQDPTTRENLIERPLKIALILAIAFVVHFVVARLITRAADRGIHRPGGTLGLRRSVTEQDTPQARAQEERRQARIRTLSNVGRSAAAIVIWVWAALAVLSEIGVNVAPLIASAGVLGVAIGFGAQSLVKDFLSGIFMLLENQYGVGDTISVNGVEGTVEEMTLRVTTLRDIDGVLWYIRNGDINQIGNQSDTYSVARLEIPVSLTAEPKRAAEVIEESSREAANASAIRASVISEPELLGVSNFATDHMTYRVTVNTMPGDQWSVARSMYEDILQALQDAGIMLPGTQPVVIKYHPDNRRTDNGDKELANHGHFPSGSTQR</sequence>
<reference evidence="12 13" key="1">
    <citation type="submission" date="2018-12" db="EMBL/GenBank/DDBJ databases">
        <title>Corynebacterium sanguinis sp. nov., a clinically-associated and environmental corynebacterium.</title>
        <authorList>
            <person name="Gonzales-Siles L."/>
            <person name="Jaen-Luchoro D."/>
            <person name="Cardew S."/>
            <person name="Inganas E."/>
            <person name="Ohlen M."/>
            <person name="Jensie-Markopolous S."/>
            <person name="Pinyeiro-Iglesias B."/>
            <person name="Molin K."/>
            <person name="Skovbjerg S."/>
            <person name="Svensson-Stadler L."/>
            <person name="Funke G."/>
            <person name="Moore E.R.B."/>
        </authorList>
    </citation>
    <scope>NUCLEOTIDE SEQUENCE [LARGE SCALE GENOMIC DNA]</scope>
    <source>
        <strain evidence="12 13">58734</strain>
    </source>
</reference>
<feature type="domain" description="Mechanosensitive ion channel transmembrane helices 2/3" evidence="11">
    <location>
        <begin position="121"/>
        <end position="159"/>
    </location>
</feature>
<feature type="compositionally biased region" description="Basic and acidic residues" evidence="7">
    <location>
        <begin position="329"/>
        <end position="344"/>
    </location>
</feature>
<evidence type="ECO:0000256" key="2">
    <source>
        <dbReference type="ARBA" id="ARBA00008017"/>
    </source>
</evidence>
<evidence type="ECO:0000256" key="4">
    <source>
        <dbReference type="ARBA" id="ARBA00022692"/>
    </source>
</evidence>
<keyword evidence="5 8" id="KW-1133">Transmembrane helix</keyword>
<dbReference type="GeneID" id="74901977"/>
<feature type="domain" description="Mechanosensitive ion channel MscS C-terminal" evidence="10">
    <location>
        <begin position="232"/>
        <end position="316"/>
    </location>
</feature>
<dbReference type="InterPro" id="IPR045276">
    <property type="entry name" value="YbiO_bact"/>
</dbReference>
<feature type="transmembrane region" description="Helical" evidence="8">
    <location>
        <begin position="140"/>
        <end position="162"/>
    </location>
</feature>
<feature type="transmembrane region" description="Helical" evidence="8">
    <location>
        <begin position="51"/>
        <end position="69"/>
    </location>
</feature>
<keyword evidence="6 8" id="KW-0472">Membrane</keyword>
<feature type="region of interest" description="Disordered" evidence="7">
    <location>
        <begin position="84"/>
        <end position="104"/>
    </location>
</feature>
<dbReference type="SUPFAM" id="SSF82861">
    <property type="entry name" value="Mechanosensitive channel protein MscS (YggB), transmembrane region"/>
    <property type="match status" value="1"/>
</dbReference>
<protein>
    <submittedName>
        <fullName evidence="12">Mechanosensitive ion channel family protein</fullName>
    </submittedName>
</protein>
<dbReference type="GO" id="GO:0008381">
    <property type="term" value="F:mechanosensitive monoatomic ion channel activity"/>
    <property type="evidence" value="ECO:0007669"/>
    <property type="project" value="InterPro"/>
</dbReference>
<comment type="caution">
    <text evidence="12">The sequence shown here is derived from an EMBL/GenBank/DDBJ whole genome shotgun (WGS) entry which is preliminary data.</text>
</comment>